<reference evidence="2 3" key="2">
    <citation type="journal article" date="2015" name="Stand. Genomic Sci.">
        <title>Draft genome sequence of marine-derived Streptomyces sp. TP-A0598, a producer of anti-MRSA antibiotic lydicamycins.</title>
        <authorList>
            <person name="Komaki H."/>
            <person name="Ichikawa N."/>
            <person name="Hosoyama A."/>
            <person name="Fujita N."/>
            <person name="Igarashi Y."/>
        </authorList>
    </citation>
    <scope>NUCLEOTIDE SEQUENCE [LARGE SCALE GENOMIC DNA]</scope>
    <source>
        <strain evidence="2 3">NBRC 110027</strain>
    </source>
</reference>
<proteinExistence type="predicted"/>
<feature type="compositionally biased region" description="Basic residues" evidence="1">
    <location>
        <begin position="104"/>
        <end position="116"/>
    </location>
</feature>
<comment type="caution">
    <text evidence="2">The sequence shown here is derived from an EMBL/GenBank/DDBJ whole genome shotgun (WGS) entry which is preliminary data.</text>
</comment>
<keyword evidence="3" id="KW-1185">Reference proteome</keyword>
<dbReference type="Proteomes" id="UP000048965">
    <property type="component" value="Unassembled WGS sequence"/>
</dbReference>
<name>A0A0P4R790_9ACTN</name>
<evidence type="ECO:0000313" key="3">
    <source>
        <dbReference type="Proteomes" id="UP000048965"/>
    </source>
</evidence>
<gene>
    <name evidence="2" type="ORF">TPA0598_04_06970</name>
</gene>
<feature type="compositionally biased region" description="Polar residues" evidence="1">
    <location>
        <begin position="1"/>
        <end position="13"/>
    </location>
</feature>
<accession>A0A0P4R790</accession>
<evidence type="ECO:0000313" key="2">
    <source>
        <dbReference type="EMBL" id="GAO09061.1"/>
    </source>
</evidence>
<reference evidence="3" key="1">
    <citation type="submission" date="2014-09" db="EMBL/GenBank/DDBJ databases">
        <title>Whole genome shotgun sequence of Streptomyces sp. NBRC 110027.</title>
        <authorList>
            <person name="Komaki H."/>
            <person name="Ichikawa N."/>
            <person name="Katano-Makiyama Y."/>
            <person name="Hosoyama A."/>
            <person name="Hashimoto M."/>
            <person name="Uohara A."/>
            <person name="Kitahashi Y."/>
            <person name="Ohji S."/>
            <person name="Kimura A."/>
            <person name="Yamazoe A."/>
            <person name="Igarashi Y."/>
            <person name="Fujita N."/>
        </authorList>
    </citation>
    <scope>NUCLEOTIDE SEQUENCE [LARGE SCALE GENOMIC DNA]</scope>
    <source>
        <strain evidence="3">NBRC 110027</strain>
    </source>
</reference>
<protein>
    <submittedName>
        <fullName evidence="2">Uncharacterized protein</fullName>
    </submittedName>
</protein>
<organism evidence="2 3">
    <name type="scientific">Streptomyces lydicamycinicus</name>
    <dbReference type="NCBI Taxonomy" id="1546107"/>
    <lineage>
        <taxon>Bacteria</taxon>
        <taxon>Bacillati</taxon>
        <taxon>Actinomycetota</taxon>
        <taxon>Actinomycetes</taxon>
        <taxon>Kitasatosporales</taxon>
        <taxon>Streptomycetaceae</taxon>
        <taxon>Streptomyces</taxon>
    </lineage>
</organism>
<sequence>MSKTAGGQQSGRVQEQAKQEGQLCRYGVKGGDLASTRHKPPGVADGSWWCARTPFRRRMLRTHRGTGAAAHRGGRAPGGRAGGREQRRRARGRTGAGGRAGADRRHKRKKGGGPVA</sequence>
<evidence type="ECO:0000256" key="1">
    <source>
        <dbReference type="SAM" id="MobiDB-lite"/>
    </source>
</evidence>
<feature type="region of interest" description="Disordered" evidence="1">
    <location>
        <begin position="1"/>
        <end position="23"/>
    </location>
</feature>
<feature type="region of interest" description="Disordered" evidence="1">
    <location>
        <begin position="60"/>
        <end position="116"/>
    </location>
</feature>
<dbReference type="EMBL" id="BBNO01000004">
    <property type="protein sequence ID" value="GAO09061.1"/>
    <property type="molecule type" value="Genomic_DNA"/>
</dbReference>
<dbReference type="AlphaFoldDB" id="A0A0P4R790"/>